<comment type="caution">
    <text evidence="1">The sequence shown here is derived from an EMBL/GenBank/DDBJ whole genome shotgun (WGS) entry which is preliminary data.</text>
</comment>
<accession>A0A439CRJ8</accession>
<proteinExistence type="predicted"/>
<gene>
    <name evidence="1" type="ORF">EKO27_g10309</name>
</gene>
<name>A0A439CRJ8_9PEZI</name>
<sequence>MGKASRLPRPSLLAMSPGFVGHFKSSTAFADEIRFESDMTQNTDPAYRAPAFAAYWTPNGDPFPEIADPNAPLREILLKVLSITGDSSFLDGGEAGGYHLQRDISLRYKSWFPMPGNDFHAGGSPPAADPSAWSARLLVHRPRTALVPWTHRSQRGGYQGGDHEAASLVDEQWPDDPPEHKIMRWLASLGLGAIIVGLSVFRKTNGGWQSRLVFPPESPRHEIPFMELSQEEIERYPRLYLHYGNRTTNRDVLGVPGDVGHFWSFTSQGEPMVLSIPLIAAVLVLMSNPRKPLTGKGEVTPDDRDLSWCLDSLQGFCRPEPPSRGKRDLSWSLGTYEDCWIYLSFITTCYRFREGKDDDDDDAQGKLGSSPDGLLCERDRFTLPGIGTFTEERMLLIARAATGCDAPVGPLPAAVGIFISDMEYKPDYQSAASTGDGPPDECGGLVVLREMMLYQLNQWRTNWLHTLNQVEIYMRTVASLGGNRAEKRRDLAAAKQLLRKLGGKMDAERMALSRMHREWEKVYPESHAGRFLG</sequence>
<keyword evidence="2" id="KW-1185">Reference proteome</keyword>
<reference evidence="1 2" key="1">
    <citation type="submission" date="2018-12" db="EMBL/GenBank/DDBJ databases">
        <title>Draft genome sequence of Xylaria grammica IHI A82.</title>
        <authorList>
            <person name="Buettner E."/>
            <person name="Kellner H."/>
        </authorList>
    </citation>
    <scope>NUCLEOTIDE SEQUENCE [LARGE SCALE GENOMIC DNA]</scope>
    <source>
        <strain evidence="1 2">IHI A82</strain>
    </source>
</reference>
<dbReference type="AlphaFoldDB" id="A0A439CRJ8"/>
<protein>
    <submittedName>
        <fullName evidence="1">Uncharacterized protein</fullName>
    </submittedName>
</protein>
<evidence type="ECO:0000313" key="1">
    <source>
        <dbReference type="EMBL" id="RWA04795.1"/>
    </source>
</evidence>
<organism evidence="1 2">
    <name type="scientific">Xylaria grammica</name>
    <dbReference type="NCBI Taxonomy" id="363999"/>
    <lineage>
        <taxon>Eukaryota</taxon>
        <taxon>Fungi</taxon>
        <taxon>Dikarya</taxon>
        <taxon>Ascomycota</taxon>
        <taxon>Pezizomycotina</taxon>
        <taxon>Sordariomycetes</taxon>
        <taxon>Xylariomycetidae</taxon>
        <taxon>Xylariales</taxon>
        <taxon>Xylariaceae</taxon>
        <taxon>Xylaria</taxon>
    </lineage>
</organism>
<evidence type="ECO:0000313" key="2">
    <source>
        <dbReference type="Proteomes" id="UP000286045"/>
    </source>
</evidence>
<dbReference type="STRING" id="363999.A0A439CRJ8"/>
<dbReference type="EMBL" id="RYZI01000516">
    <property type="protein sequence ID" value="RWA04795.1"/>
    <property type="molecule type" value="Genomic_DNA"/>
</dbReference>
<dbReference type="Proteomes" id="UP000286045">
    <property type="component" value="Unassembled WGS sequence"/>
</dbReference>